<proteinExistence type="predicted"/>
<feature type="compositionally biased region" description="Basic and acidic residues" evidence="1">
    <location>
        <begin position="23"/>
        <end position="37"/>
    </location>
</feature>
<dbReference type="EMBL" id="KV875093">
    <property type="protein sequence ID" value="OIW35142.1"/>
    <property type="molecule type" value="Genomic_DNA"/>
</dbReference>
<feature type="compositionally biased region" description="Low complexity" evidence="1">
    <location>
        <begin position="139"/>
        <end position="154"/>
    </location>
</feature>
<feature type="region of interest" description="Disordered" evidence="1">
    <location>
        <begin position="192"/>
        <end position="211"/>
    </location>
</feature>
<reference evidence="2 3" key="1">
    <citation type="submission" date="2016-10" db="EMBL/GenBank/DDBJ databases">
        <title>Draft genome sequence of Coniochaeta ligniaria NRRL30616, a lignocellulolytic fungus for bioabatement of inhibitors in plant biomass hydrolysates.</title>
        <authorList>
            <consortium name="DOE Joint Genome Institute"/>
            <person name="Jimenez D.J."/>
            <person name="Hector R.E."/>
            <person name="Riley R."/>
            <person name="Sun H."/>
            <person name="Grigoriev I.V."/>
            <person name="Van Elsas J.D."/>
            <person name="Nichols N.N."/>
        </authorList>
    </citation>
    <scope>NUCLEOTIDE SEQUENCE [LARGE SCALE GENOMIC DNA]</scope>
    <source>
        <strain evidence="2 3">NRRL 30616</strain>
    </source>
</reference>
<feature type="compositionally biased region" description="Polar residues" evidence="1">
    <location>
        <begin position="41"/>
        <end position="59"/>
    </location>
</feature>
<keyword evidence="3" id="KW-1185">Reference proteome</keyword>
<protein>
    <submittedName>
        <fullName evidence="2">Uncharacterized protein</fullName>
    </submittedName>
</protein>
<evidence type="ECO:0000256" key="1">
    <source>
        <dbReference type="SAM" id="MobiDB-lite"/>
    </source>
</evidence>
<feature type="compositionally biased region" description="Polar residues" evidence="1">
    <location>
        <begin position="110"/>
        <end position="124"/>
    </location>
</feature>
<feature type="region of interest" description="Disordered" evidence="1">
    <location>
        <begin position="329"/>
        <end position="379"/>
    </location>
</feature>
<dbReference type="InParanoid" id="A0A1J7J5T4"/>
<feature type="compositionally biased region" description="Basic residues" evidence="1">
    <location>
        <begin position="128"/>
        <end position="138"/>
    </location>
</feature>
<sequence length="392" mass="43306">MASQVPQPPLFSRSRASTNPPRRAFEGPRPLTEDKLPFEGSSESDQTPRSAQKQPLHSATSHRKIPVTRAPDEPSPFSPRVIVPTITVSSPNQPIPPLPESLGEVRFSGVHQSRQTVRTFSNADGSLRRHLSFRRKPARGSNNPPSSSAAPAPGDVDNGELGDVDTNDEDSGPIPGLTMRKEQVRRRMANYYASASASGSGSGSGSVRPLPRALEEDFEPFGYWDGEDFYEWPDRDWLGRPRGSRPVSPVSSGKDNDKGKAASGSVLSKVWRKLTVKDRKRKGKGKEKEKEKTRVPKWRSRKEYHMELQSYREWQAQVAGGGVIFDGHEAERDRRSTMGIWTASSSNDGDNEGDESLGPSTATNSFPSQPGDKKKKQGESFIDFVTRLLQKK</sequence>
<evidence type="ECO:0000313" key="3">
    <source>
        <dbReference type="Proteomes" id="UP000182658"/>
    </source>
</evidence>
<dbReference type="Proteomes" id="UP000182658">
    <property type="component" value="Unassembled WGS sequence"/>
</dbReference>
<feature type="compositionally biased region" description="Basic residues" evidence="1">
    <location>
        <begin position="270"/>
        <end position="285"/>
    </location>
</feature>
<feature type="compositionally biased region" description="Polar residues" evidence="1">
    <location>
        <begin position="358"/>
        <end position="368"/>
    </location>
</feature>
<dbReference type="AlphaFoldDB" id="A0A1J7J5T4"/>
<name>A0A1J7J5T4_9PEZI</name>
<feature type="region of interest" description="Disordered" evidence="1">
    <location>
        <begin position="235"/>
        <end position="299"/>
    </location>
</feature>
<feature type="compositionally biased region" description="Low complexity" evidence="1">
    <location>
        <begin position="240"/>
        <end position="253"/>
    </location>
</feature>
<accession>A0A1J7J5T4</accession>
<feature type="region of interest" description="Disordered" evidence="1">
    <location>
        <begin position="1"/>
        <end position="182"/>
    </location>
</feature>
<dbReference type="OrthoDB" id="10549253at2759"/>
<feature type="compositionally biased region" description="Acidic residues" evidence="1">
    <location>
        <begin position="157"/>
        <end position="171"/>
    </location>
</feature>
<gene>
    <name evidence="2" type="ORF">CONLIGDRAFT_676083</name>
</gene>
<evidence type="ECO:0000313" key="2">
    <source>
        <dbReference type="EMBL" id="OIW35142.1"/>
    </source>
</evidence>
<organism evidence="2 3">
    <name type="scientific">Coniochaeta ligniaria NRRL 30616</name>
    <dbReference type="NCBI Taxonomy" id="1408157"/>
    <lineage>
        <taxon>Eukaryota</taxon>
        <taxon>Fungi</taxon>
        <taxon>Dikarya</taxon>
        <taxon>Ascomycota</taxon>
        <taxon>Pezizomycotina</taxon>
        <taxon>Sordariomycetes</taxon>
        <taxon>Sordariomycetidae</taxon>
        <taxon>Coniochaetales</taxon>
        <taxon>Coniochaetaceae</taxon>
        <taxon>Coniochaeta</taxon>
    </lineage>
</organism>